<keyword evidence="4" id="KW-1185">Reference proteome</keyword>
<dbReference type="Pfam" id="PF20237">
    <property type="entry name" value="DUF6594"/>
    <property type="match status" value="1"/>
</dbReference>
<dbReference type="OrthoDB" id="5342093at2759"/>
<dbReference type="PANTHER" id="PTHR34502:SF5">
    <property type="entry name" value="DUF6594 DOMAIN-CONTAINING PROTEIN"/>
    <property type="match status" value="1"/>
</dbReference>
<dbReference type="EMBL" id="KV750038">
    <property type="protein sequence ID" value="OCL06540.1"/>
    <property type="molecule type" value="Genomic_DNA"/>
</dbReference>
<evidence type="ECO:0000256" key="1">
    <source>
        <dbReference type="SAM" id="Phobius"/>
    </source>
</evidence>
<evidence type="ECO:0000259" key="2">
    <source>
        <dbReference type="Pfam" id="PF20237"/>
    </source>
</evidence>
<dbReference type="PANTHER" id="PTHR34502">
    <property type="entry name" value="DUF6594 DOMAIN-CONTAINING PROTEIN-RELATED"/>
    <property type="match status" value="1"/>
</dbReference>
<accession>A0A8E2EXN9</accession>
<protein>
    <recommendedName>
        <fullName evidence="2">DUF6594 domain-containing protein</fullName>
    </recommendedName>
</protein>
<evidence type="ECO:0000313" key="4">
    <source>
        <dbReference type="Proteomes" id="UP000250140"/>
    </source>
</evidence>
<keyword evidence="1" id="KW-0472">Membrane</keyword>
<feature type="domain" description="DUF6594" evidence="2">
    <location>
        <begin position="10"/>
        <end position="277"/>
    </location>
</feature>
<proteinExistence type="predicted"/>
<gene>
    <name evidence="3" type="ORF">AOQ84DRAFT_440781</name>
</gene>
<name>A0A8E2EXN9_9PEZI</name>
<keyword evidence="1" id="KW-1133">Transmembrane helix</keyword>
<reference evidence="3 4" key="1">
    <citation type="journal article" date="2016" name="Nat. Commun.">
        <title>Ectomycorrhizal ecology is imprinted in the genome of the dominant symbiotic fungus Cenococcum geophilum.</title>
        <authorList>
            <consortium name="DOE Joint Genome Institute"/>
            <person name="Peter M."/>
            <person name="Kohler A."/>
            <person name="Ohm R.A."/>
            <person name="Kuo A."/>
            <person name="Krutzmann J."/>
            <person name="Morin E."/>
            <person name="Arend M."/>
            <person name="Barry K.W."/>
            <person name="Binder M."/>
            <person name="Choi C."/>
            <person name="Clum A."/>
            <person name="Copeland A."/>
            <person name="Grisel N."/>
            <person name="Haridas S."/>
            <person name="Kipfer T."/>
            <person name="LaButti K."/>
            <person name="Lindquist E."/>
            <person name="Lipzen A."/>
            <person name="Maire R."/>
            <person name="Meier B."/>
            <person name="Mihaltcheva S."/>
            <person name="Molinier V."/>
            <person name="Murat C."/>
            <person name="Poggeler S."/>
            <person name="Quandt C.A."/>
            <person name="Sperisen C."/>
            <person name="Tritt A."/>
            <person name="Tisserant E."/>
            <person name="Crous P.W."/>
            <person name="Henrissat B."/>
            <person name="Nehls U."/>
            <person name="Egli S."/>
            <person name="Spatafora J.W."/>
            <person name="Grigoriev I.V."/>
            <person name="Martin F.M."/>
        </authorList>
    </citation>
    <scope>NUCLEOTIDE SEQUENCE [LARGE SCALE GENOMIC DNA]</scope>
    <source>
        <strain evidence="3 4">CBS 207.34</strain>
    </source>
</reference>
<sequence>MDDVPAVRGYPSLAENMARTPESAIFSTFAPLTNRDLLYRQAKLNKLHNKLKQVELTDYYKQRNLGGRQFYAQDWEDLVETDKAGKHSEQWELFLEIREELRQYRECLIQAATLASYPHPSRFDFGVIQNQLDDLHETDKFALIGHDCDIWGSTLDPTGYAPDMICLRTRQNLNEDPFTRWATGTFLPWFGKRYPWLKKNEPRYGGPSYVAETFLNITFYISTVIATILPIAAISVLYCVNSMRGRLITIAILSPLFSLCFNTFTNPRRVEIFIAVST</sequence>
<evidence type="ECO:0000313" key="3">
    <source>
        <dbReference type="EMBL" id="OCL06540.1"/>
    </source>
</evidence>
<dbReference type="AlphaFoldDB" id="A0A8E2EXN9"/>
<dbReference type="Proteomes" id="UP000250140">
    <property type="component" value="Unassembled WGS sequence"/>
</dbReference>
<feature type="transmembrane region" description="Helical" evidence="1">
    <location>
        <begin position="217"/>
        <end position="240"/>
    </location>
</feature>
<dbReference type="InterPro" id="IPR046529">
    <property type="entry name" value="DUF6594"/>
</dbReference>
<keyword evidence="1" id="KW-0812">Transmembrane</keyword>
<organism evidence="3 4">
    <name type="scientific">Glonium stellatum</name>
    <dbReference type="NCBI Taxonomy" id="574774"/>
    <lineage>
        <taxon>Eukaryota</taxon>
        <taxon>Fungi</taxon>
        <taxon>Dikarya</taxon>
        <taxon>Ascomycota</taxon>
        <taxon>Pezizomycotina</taxon>
        <taxon>Dothideomycetes</taxon>
        <taxon>Pleosporomycetidae</taxon>
        <taxon>Gloniales</taxon>
        <taxon>Gloniaceae</taxon>
        <taxon>Glonium</taxon>
    </lineage>
</organism>